<accession>A0A7X2P983</accession>
<sequence>MKKNTAIDKYNQSPFLILKTAYLYYMQNKSQSDIAEDLSISITTVSRLLNKAKEQKIIEFVIRDPYLKCIELEQKLKECYRLKEVIIAPNGINDELDGTDTELAKDNAKRLVALEGARYLQRIIRPDDILGVTWGSTVYNMINYLNPAQKIPAKFVTLHGSIACCENELDVRTLVSRMAKAFFGKNYYLLTDALMSSSAAVDIMKKERNNREVFQMFDTISISVNGIGSFYPEESSVLATQAFMETDDLQSLRNAGAYGDIALRFFDADGNECKSPLSERMIAISFDQLKRIPQKIALASGVHKAYSVRAALRGGLIDVLIIDYQLAQKLIELADTEKRLIRP</sequence>
<keyword evidence="3" id="KW-0238">DNA-binding</keyword>
<keyword evidence="2" id="KW-0805">Transcription regulation</keyword>
<evidence type="ECO:0000256" key="2">
    <source>
        <dbReference type="ARBA" id="ARBA00023015"/>
    </source>
</evidence>
<name>A0A7X2P983_9FIRM</name>
<dbReference type="SUPFAM" id="SSF88659">
    <property type="entry name" value="Sigma3 and sigma4 domains of RNA polymerase sigma factors"/>
    <property type="match status" value="1"/>
</dbReference>
<dbReference type="Pfam" id="PF04198">
    <property type="entry name" value="Sugar-bind"/>
    <property type="match status" value="1"/>
</dbReference>
<dbReference type="Proteomes" id="UP000466864">
    <property type="component" value="Unassembled WGS sequence"/>
</dbReference>
<dbReference type="Gene3D" id="1.10.10.60">
    <property type="entry name" value="Homeodomain-like"/>
    <property type="match status" value="1"/>
</dbReference>
<organism evidence="6 7">
    <name type="scientific">Bilifractor porci</name>
    <dbReference type="NCBI Taxonomy" id="2606636"/>
    <lineage>
        <taxon>Bacteria</taxon>
        <taxon>Bacillati</taxon>
        <taxon>Bacillota</taxon>
        <taxon>Clostridia</taxon>
        <taxon>Lachnospirales</taxon>
        <taxon>Lachnospiraceae</taxon>
        <taxon>Bilifractor</taxon>
    </lineage>
</organism>
<keyword evidence="7" id="KW-1185">Reference proteome</keyword>
<reference evidence="6 7" key="1">
    <citation type="submission" date="2019-08" db="EMBL/GenBank/DDBJ databases">
        <title>In-depth cultivation of the pig gut microbiome towards novel bacterial diversity and tailored functional studies.</title>
        <authorList>
            <person name="Wylensek D."/>
            <person name="Hitch T.C.A."/>
            <person name="Clavel T."/>
        </authorList>
    </citation>
    <scope>NUCLEOTIDE SEQUENCE [LARGE SCALE GENOMIC DNA]</scope>
    <source>
        <strain evidence="6 7">Oil+RF-744-WCA-WT-13</strain>
    </source>
</reference>
<dbReference type="Gene3D" id="3.40.50.1360">
    <property type="match status" value="1"/>
</dbReference>
<dbReference type="RefSeq" id="WP_154458475.1">
    <property type="nucleotide sequence ID" value="NZ_VUMV01000007.1"/>
</dbReference>
<dbReference type="SUPFAM" id="SSF100950">
    <property type="entry name" value="NagB/RpiA/CoA transferase-like"/>
    <property type="match status" value="1"/>
</dbReference>
<dbReference type="InterPro" id="IPR051054">
    <property type="entry name" value="SorC_transcr_regulators"/>
</dbReference>
<dbReference type="PANTHER" id="PTHR34294:SF1">
    <property type="entry name" value="TRANSCRIPTIONAL REGULATOR LSRR"/>
    <property type="match status" value="1"/>
</dbReference>
<dbReference type="GO" id="GO:0003677">
    <property type="term" value="F:DNA binding"/>
    <property type="evidence" value="ECO:0007669"/>
    <property type="project" value="UniProtKB-KW"/>
</dbReference>
<dbReference type="AlphaFoldDB" id="A0A7X2P983"/>
<dbReference type="InterPro" id="IPR037171">
    <property type="entry name" value="NagB/RpiA_transferase-like"/>
</dbReference>
<dbReference type="PANTHER" id="PTHR34294">
    <property type="entry name" value="TRANSCRIPTIONAL REGULATOR-RELATED"/>
    <property type="match status" value="1"/>
</dbReference>
<dbReference type="EMBL" id="VUMV01000007">
    <property type="protein sequence ID" value="MST82563.1"/>
    <property type="molecule type" value="Genomic_DNA"/>
</dbReference>
<evidence type="ECO:0000256" key="1">
    <source>
        <dbReference type="ARBA" id="ARBA00010466"/>
    </source>
</evidence>
<protein>
    <submittedName>
        <fullName evidence="6">Sugar-binding transcriptional regulator</fullName>
    </submittedName>
</protein>
<evidence type="ECO:0000313" key="6">
    <source>
        <dbReference type="EMBL" id="MST82563.1"/>
    </source>
</evidence>
<dbReference type="GO" id="GO:0030246">
    <property type="term" value="F:carbohydrate binding"/>
    <property type="evidence" value="ECO:0007669"/>
    <property type="project" value="InterPro"/>
</dbReference>
<proteinExistence type="inferred from homology"/>
<evidence type="ECO:0000313" key="7">
    <source>
        <dbReference type="Proteomes" id="UP000466864"/>
    </source>
</evidence>
<keyword evidence="4" id="KW-0804">Transcription</keyword>
<evidence type="ECO:0000259" key="5">
    <source>
        <dbReference type="Pfam" id="PF04198"/>
    </source>
</evidence>
<feature type="domain" description="Sugar-binding" evidence="5">
    <location>
        <begin position="65"/>
        <end position="331"/>
    </location>
</feature>
<evidence type="ECO:0000256" key="4">
    <source>
        <dbReference type="ARBA" id="ARBA00023163"/>
    </source>
</evidence>
<comment type="similarity">
    <text evidence="1">Belongs to the SorC transcriptional regulatory family.</text>
</comment>
<evidence type="ECO:0000256" key="3">
    <source>
        <dbReference type="ARBA" id="ARBA00023125"/>
    </source>
</evidence>
<comment type="caution">
    <text evidence="6">The sequence shown here is derived from an EMBL/GenBank/DDBJ whole genome shotgun (WGS) entry which is preliminary data.</text>
</comment>
<dbReference type="InterPro" id="IPR007324">
    <property type="entry name" value="Sugar-bd_dom_put"/>
</dbReference>
<gene>
    <name evidence="6" type="ORF">FYJ60_09565</name>
</gene>
<dbReference type="InterPro" id="IPR013324">
    <property type="entry name" value="RNA_pol_sigma_r3/r4-like"/>
</dbReference>